<gene>
    <name evidence="2" type="ORF">DFJ64_1211</name>
</gene>
<dbReference type="InterPro" id="IPR051918">
    <property type="entry name" value="STPP_CPPED1"/>
</dbReference>
<protein>
    <submittedName>
        <fullName evidence="2">3',5'-cyclic AMP phosphodiesterase CpdA</fullName>
    </submittedName>
</protein>
<evidence type="ECO:0000313" key="2">
    <source>
        <dbReference type="EMBL" id="REF35819.1"/>
    </source>
</evidence>
<dbReference type="AlphaFoldDB" id="A0A3D9V2U2"/>
<feature type="domain" description="Calcineurin-like phosphoesterase" evidence="1">
    <location>
        <begin position="15"/>
        <end position="207"/>
    </location>
</feature>
<proteinExistence type="predicted"/>
<name>A0A3D9V2U2_THECX</name>
<dbReference type="GO" id="GO:0016787">
    <property type="term" value="F:hydrolase activity"/>
    <property type="evidence" value="ECO:0007669"/>
    <property type="project" value="InterPro"/>
</dbReference>
<dbReference type="SUPFAM" id="SSF56300">
    <property type="entry name" value="Metallo-dependent phosphatases"/>
    <property type="match status" value="1"/>
</dbReference>
<dbReference type="EMBL" id="QTUC01000001">
    <property type="protein sequence ID" value="REF35819.1"/>
    <property type="molecule type" value="Genomic_DNA"/>
</dbReference>
<comment type="caution">
    <text evidence="2">The sequence shown here is derived from an EMBL/GenBank/DDBJ whole genome shotgun (WGS) entry which is preliminary data.</text>
</comment>
<dbReference type="Gene3D" id="3.60.21.10">
    <property type="match status" value="1"/>
</dbReference>
<dbReference type="InterPro" id="IPR004843">
    <property type="entry name" value="Calcineurin-like_PHP"/>
</dbReference>
<dbReference type="PANTHER" id="PTHR43143:SF1">
    <property type="entry name" value="SERINE_THREONINE-PROTEIN PHOSPHATASE CPPED1"/>
    <property type="match status" value="1"/>
</dbReference>
<evidence type="ECO:0000259" key="1">
    <source>
        <dbReference type="Pfam" id="PF00149"/>
    </source>
</evidence>
<dbReference type="RefSeq" id="WP_115849544.1">
    <property type="nucleotide sequence ID" value="NZ_QTUC01000001.1"/>
</dbReference>
<dbReference type="Proteomes" id="UP000256485">
    <property type="component" value="Unassembled WGS sequence"/>
</dbReference>
<dbReference type="PANTHER" id="PTHR43143">
    <property type="entry name" value="METALLOPHOSPHOESTERASE, CALCINEURIN SUPERFAMILY"/>
    <property type="match status" value="1"/>
</dbReference>
<evidence type="ECO:0000313" key="3">
    <source>
        <dbReference type="Proteomes" id="UP000256485"/>
    </source>
</evidence>
<reference evidence="2 3" key="1">
    <citation type="submission" date="2018-08" db="EMBL/GenBank/DDBJ databases">
        <title>Sequencing the genomes of 1000 actinobacteria strains.</title>
        <authorList>
            <person name="Klenk H.-P."/>
        </authorList>
    </citation>
    <scope>NUCLEOTIDE SEQUENCE [LARGE SCALE GENOMIC DNA]</scope>
    <source>
        <strain evidence="2 3">DSM 22891</strain>
    </source>
</reference>
<accession>A0A3D9V2U2</accession>
<sequence length="283" mass="31397">MSRRRPYLPPPESTVHLIGDVHIGGISPHRCQIVLDDLDKEMVPTTVAHIQLGDMTDLGTPEQDALALEWLKQLDAPWYNVLGNHDNFWRDASEWAAVYGWPSQNYTADLGFAKLIAVGPGEPSWGKLLRLSEETLRWLDHELTAAHGTDCIIACHAPLAETVLGDDDIHYTSRMPEFQIHDNEAILEVLAAHPNAKAWISGHTHSPIEVPGLITTKVVGGHKLAAINTSALYYVGKRITWTAPLITLYLTWLGDRAEVRFRNHGAGVWDGPHGLRVVDIDLS</sequence>
<dbReference type="Pfam" id="PF00149">
    <property type="entry name" value="Metallophos"/>
    <property type="match status" value="1"/>
</dbReference>
<organism evidence="2 3">
    <name type="scientific">Thermasporomyces composti</name>
    <dbReference type="NCBI Taxonomy" id="696763"/>
    <lineage>
        <taxon>Bacteria</taxon>
        <taxon>Bacillati</taxon>
        <taxon>Actinomycetota</taxon>
        <taxon>Actinomycetes</taxon>
        <taxon>Propionibacteriales</taxon>
        <taxon>Nocardioidaceae</taxon>
        <taxon>Thermasporomyces</taxon>
    </lineage>
</organism>
<dbReference type="InterPro" id="IPR029052">
    <property type="entry name" value="Metallo-depent_PP-like"/>
</dbReference>
<keyword evidence="3" id="KW-1185">Reference proteome</keyword>
<dbReference type="OrthoDB" id="8132905at2"/>